<dbReference type="InterPro" id="IPR003593">
    <property type="entry name" value="AAA+_ATPase"/>
</dbReference>
<dbReference type="Gene3D" id="3.40.50.300">
    <property type="entry name" value="P-loop containing nucleotide triphosphate hydrolases"/>
    <property type="match status" value="1"/>
</dbReference>
<comment type="caution">
    <text evidence="6">The sequence shown here is derived from an EMBL/GenBank/DDBJ whole genome shotgun (WGS) entry which is preliminary data.</text>
</comment>
<proteinExistence type="inferred from homology"/>
<evidence type="ECO:0000313" key="6">
    <source>
        <dbReference type="EMBL" id="MBD2867298.1"/>
    </source>
</evidence>
<evidence type="ECO:0000256" key="4">
    <source>
        <dbReference type="ARBA" id="ARBA00022840"/>
    </source>
</evidence>
<keyword evidence="7" id="KW-1185">Reference proteome</keyword>
<sequence length="199" mass="22049">MKLEANHIYFKYGGSAEWLLEDISLDIRAGEVVGLIGTSGRGKSTLGKILAGQIGGYKGDVLLGGKPVPKGIYSPVQLIYQHPELAVNPRWKLGKTLAEAGEYDDGLRRELGVKTHFLDRYPNELSGGELQRICVMRALRPETRFLIADEISTMLDVITQSQIWHVVLDYAKQYGIGILAITHNEHLAGAICTRKVFMQ</sequence>
<reference evidence="6" key="1">
    <citation type="submission" date="2020-09" db="EMBL/GenBank/DDBJ databases">
        <title>A novel bacterium of genus Paenibacillus, isolated from South China Sea.</title>
        <authorList>
            <person name="Huang H."/>
            <person name="Mo K."/>
            <person name="Hu Y."/>
        </authorList>
    </citation>
    <scope>NUCLEOTIDE SEQUENCE</scope>
    <source>
        <strain evidence="6">IB182493</strain>
    </source>
</reference>
<dbReference type="AlphaFoldDB" id="A0A927CFT8"/>
<accession>A0A927CFT8</accession>
<dbReference type="RefSeq" id="WP_190857766.1">
    <property type="nucleotide sequence ID" value="NZ_JACXIY010000002.1"/>
</dbReference>
<dbReference type="Proteomes" id="UP000632125">
    <property type="component" value="Unassembled WGS sequence"/>
</dbReference>
<dbReference type="GO" id="GO:0005524">
    <property type="term" value="F:ATP binding"/>
    <property type="evidence" value="ECO:0007669"/>
    <property type="project" value="UniProtKB-KW"/>
</dbReference>
<evidence type="ECO:0000256" key="1">
    <source>
        <dbReference type="ARBA" id="ARBA00005417"/>
    </source>
</evidence>
<comment type="similarity">
    <text evidence="1">Belongs to the ABC transporter superfamily.</text>
</comment>
<evidence type="ECO:0000256" key="3">
    <source>
        <dbReference type="ARBA" id="ARBA00022741"/>
    </source>
</evidence>
<dbReference type="InterPro" id="IPR003439">
    <property type="entry name" value="ABC_transporter-like_ATP-bd"/>
</dbReference>
<dbReference type="PANTHER" id="PTHR43776:SF7">
    <property type="entry name" value="D,D-DIPEPTIDE TRANSPORT ATP-BINDING PROTEIN DDPF-RELATED"/>
    <property type="match status" value="1"/>
</dbReference>
<dbReference type="SMART" id="SM00382">
    <property type="entry name" value="AAA"/>
    <property type="match status" value="1"/>
</dbReference>
<evidence type="ECO:0000256" key="2">
    <source>
        <dbReference type="ARBA" id="ARBA00022448"/>
    </source>
</evidence>
<name>A0A927CFT8_9BACL</name>
<keyword evidence="3" id="KW-0547">Nucleotide-binding</keyword>
<dbReference type="PROSITE" id="PS50893">
    <property type="entry name" value="ABC_TRANSPORTER_2"/>
    <property type="match status" value="1"/>
</dbReference>
<organism evidence="6 7">
    <name type="scientific">Paenibacillus arenilitoris</name>
    <dbReference type="NCBI Taxonomy" id="2772299"/>
    <lineage>
        <taxon>Bacteria</taxon>
        <taxon>Bacillati</taxon>
        <taxon>Bacillota</taxon>
        <taxon>Bacilli</taxon>
        <taxon>Bacillales</taxon>
        <taxon>Paenibacillaceae</taxon>
        <taxon>Paenibacillus</taxon>
    </lineage>
</organism>
<dbReference type="InterPro" id="IPR050319">
    <property type="entry name" value="ABC_transp_ATP-bind"/>
</dbReference>
<feature type="domain" description="ABC transporter" evidence="5">
    <location>
        <begin position="3"/>
        <end position="199"/>
    </location>
</feature>
<evidence type="ECO:0000313" key="7">
    <source>
        <dbReference type="Proteomes" id="UP000632125"/>
    </source>
</evidence>
<dbReference type="PANTHER" id="PTHR43776">
    <property type="entry name" value="TRANSPORT ATP-BINDING PROTEIN"/>
    <property type="match status" value="1"/>
</dbReference>
<dbReference type="GO" id="GO:0016887">
    <property type="term" value="F:ATP hydrolysis activity"/>
    <property type="evidence" value="ECO:0007669"/>
    <property type="project" value="InterPro"/>
</dbReference>
<dbReference type="InterPro" id="IPR027417">
    <property type="entry name" value="P-loop_NTPase"/>
</dbReference>
<protein>
    <submittedName>
        <fullName evidence="6">ATP-binding cassette domain-containing protein</fullName>
    </submittedName>
</protein>
<dbReference type="GO" id="GO:0055085">
    <property type="term" value="P:transmembrane transport"/>
    <property type="evidence" value="ECO:0007669"/>
    <property type="project" value="UniProtKB-ARBA"/>
</dbReference>
<keyword evidence="4 6" id="KW-0067">ATP-binding</keyword>
<keyword evidence="2" id="KW-0813">Transport</keyword>
<dbReference type="Pfam" id="PF00005">
    <property type="entry name" value="ABC_tran"/>
    <property type="match status" value="1"/>
</dbReference>
<gene>
    <name evidence="6" type="ORF">IDH41_01815</name>
</gene>
<evidence type="ECO:0000259" key="5">
    <source>
        <dbReference type="PROSITE" id="PS50893"/>
    </source>
</evidence>
<dbReference type="SUPFAM" id="SSF52540">
    <property type="entry name" value="P-loop containing nucleoside triphosphate hydrolases"/>
    <property type="match status" value="1"/>
</dbReference>
<dbReference type="EMBL" id="JACXIY010000002">
    <property type="protein sequence ID" value="MBD2867298.1"/>
    <property type="molecule type" value="Genomic_DNA"/>
</dbReference>